<dbReference type="Proteomes" id="UP000613743">
    <property type="component" value="Unassembled WGS sequence"/>
</dbReference>
<evidence type="ECO:0000313" key="1">
    <source>
        <dbReference type="EMBL" id="GGI73172.1"/>
    </source>
</evidence>
<gene>
    <name evidence="1" type="ORF">GCM10009332_08390</name>
</gene>
<comment type="caution">
    <text evidence="1">The sequence shown here is derived from an EMBL/GenBank/DDBJ whole genome shotgun (WGS) entry which is preliminary data.</text>
</comment>
<name>A0A917JMB5_9GAMM</name>
<dbReference type="InterPro" id="IPR021307">
    <property type="entry name" value="DUF2884"/>
</dbReference>
<dbReference type="Pfam" id="PF11101">
    <property type="entry name" value="DUF2884"/>
    <property type="match status" value="1"/>
</dbReference>
<protein>
    <recommendedName>
        <fullName evidence="3">DUF2884 family protein</fullName>
    </recommendedName>
</protein>
<dbReference type="EMBL" id="BMPZ01000002">
    <property type="protein sequence ID" value="GGI73172.1"/>
    <property type="molecule type" value="Genomic_DNA"/>
</dbReference>
<organism evidence="1 2">
    <name type="scientific">Shewanella gelidii</name>
    <dbReference type="NCBI Taxonomy" id="1642821"/>
    <lineage>
        <taxon>Bacteria</taxon>
        <taxon>Pseudomonadati</taxon>
        <taxon>Pseudomonadota</taxon>
        <taxon>Gammaproteobacteria</taxon>
        <taxon>Alteromonadales</taxon>
        <taxon>Shewanellaceae</taxon>
        <taxon>Shewanella</taxon>
    </lineage>
</organism>
<evidence type="ECO:0008006" key="3">
    <source>
        <dbReference type="Google" id="ProtNLM"/>
    </source>
</evidence>
<sequence>MNMNKLVTGIATSVFIFGAVIAPAIAHSSHDEGCDVSLNYDVVIEPQKLVLNQGDTEAYRVDHGKLFVNGEQVELNAKQRKILNTYVDEVSTQVPEVIEVVNEAVSLATEAVTMAFTPLFGEQTSAKFEGLMEGISERIEGVAYQHGDKFYLGATEDSVEEAFNEEFEKEIESLVQNSLGSMMMALGGQMLSSDGDSFEQKMEAFGEKMESIGDDIEKQFELQGQNLEYKADKLCENFERLLVIEAQMRDEIPELNKFPLADSDSYSSLM</sequence>
<proteinExistence type="predicted"/>
<dbReference type="AlphaFoldDB" id="A0A917JMB5"/>
<dbReference type="RefSeq" id="WP_188918184.1">
    <property type="nucleotide sequence ID" value="NZ_BMPZ01000002.1"/>
</dbReference>
<reference evidence="1" key="1">
    <citation type="journal article" date="2014" name="Int. J. Syst. Evol. Microbiol.">
        <title>Complete genome sequence of Corynebacterium casei LMG S-19264T (=DSM 44701T), isolated from a smear-ripened cheese.</title>
        <authorList>
            <consortium name="US DOE Joint Genome Institute (JGI-PGF)"/>
            <person name="Walter F."/>
            <person name="Albersmeier A."/>
            <person name="Kalinowski J."/>
            <person name="Ruckert C."/>
        </authorList>
    </citation>
    <scope>NUCLEOTIDE SEQUENCE</scope>
    <source>
        <strain evidence="1">JCM 30804</strain>
    </source>
</reference>
<keyword evidence="2" id="KW-1185">Reference proteome</keyword>
<reference evidence="1" key="2">
    <citation type="submission" date="2020-09" db="EMBL/GenBank/DDBJ databases">
        <authorList>
            <person name="Sun Q."/>
            <person name="Ohkuma M."/>
        </authorList>
    </citation>
    <scope>NUCLEOTIDE SEQUENCE</scope>
    <source>
        <strain evidence="1">JCM 30804</strain>
    </source>
</reference>
<accession>A0A917JMB5</accession>
<evidence type="ECO:0000313" key="2">
    <source>
        <dbReference type="Proteomes" id="UP000613743"/>
    </source>
</evidence>